<evidence type="ECO:0000256" key="4">
    <source>
        <dbReference type="ARBA" id="ARBA00017470"/>
    </source>
</evidence>
<comment type="subunit">
    <text evidence="3">The complex is composed of two ATP-binding proteins (UgpC), two transmembrane proteins (UgpA and UgpE) and a solute-binding protein (UgpB).</text>
</comment>
<organism evidence="9 10">
    <name type="scientific">Paeniroseomonas aquatica</name>
    <dbReference type="NCBI Taxonomy" id="373043"/>
    <lineage>
        <taxon>Bacteria</taxon>
        <taxon>Pseudomonadati</taxon>
        <taxon>Pseudomonadota</taxon>
        <taxon>Alphaproteobacteria</taxon>
        <taxon>Acetobacterales</taxon>
        <taxon>Acetobacteraceae</taxon>
        <taxon>Paeniroseomonas</taxon>
    </lineage>
</organism>
<evidence type="ECO:0000256" key="3">
    <source>
        <dbReference type="ARBA" id="ARBA00011557"/>
    </source>
</evidence>
<evidence type="ECO:0000256" key="2">
    <source>
        <dbReference type="ARBA" id="ARBA00008520"/>
    </source>
</evidence>
<evidence type="ECO:0000256" key="8">
    <source>
        <dbReference type="SAM" id="SignalP"/>
    </source>
</evidence>
<dbReference type="SUPFAM" id="SSF53850">
    <property type="entry name" value="Periplasmic binding protein-like II"/>
    <property type="match status" value="1"/>
</dbReference>
<dbReference type="Pfam" id="PF13416">
    <property type="entry name" value="SBP_bac_8"/>
    <property type="match status" value="1"/>
</dbReference>
<evidence type="ECO:0000256" key="5">
    <source>
        <dbReference type="ARBA" id="ARBA00022448"/>
    </source>
</evidence>
<dbReference type="EMBL" id="JAUFPN010000191">
    <property type="protein sequence ID" value="MDN3567279.1"/>
    <property type="molecule type" value="Genomic_DNA"/>
</dbReference>
<evidence type="ECO:0000313" key="10">
    <source>
        <dbReference type="Proteomes" id="UP001529369"/>
    </source>
</evidence>
<reference evidence="10" key="1">
    <citation type="journal article" date="2019" name="Int. J. Syst. Evol. Microbiol.">
        <title>The Global Catalogue of Microorganisms (GCM) 10K type strain sequencing project: providing services to taxonomists for standard genome sequencing and annotation.</title>
        <authorList>
            <consortium name="The Broad Institute Genomics Platform"/>
            <consortium name="The Broad Institute Genome Sequencing Center for Infectious Disease"/>
            <person name="Wu L."/>
            <person name="Ma J."/>
        </authorList>
    </citation>
    <scope>NUCLEOTIDE SEQUENCE [LARGE SCALE GENOMIC DNA]</scope>
    <source>
        <strain evidence="10">CECT 7131</strain>
    </source>
</reference>
<gene>
    <name evidence="9" type="primary">ugpB</name>
    <name evidence="9" type="ORF">QWZ14_23110</name>
</gene>
<comment type="subcellular location">
    <subcellularLocation>
        <location evidence="1">Periplasm</location>
    </subcellularLocation>
</comment>
<dbReference type="CDD" id="cd14748">
    <property type="entry name" value="PBP2_UgpB"/>
    <property type="match status" value="1"/>
</dbReference>
<keyword evidence="6 8" id="KW-0732">Signal</keyword>
<evidence type="ECO:0000256" key="7">
    <source>
        <dbReference type="ARBA" id="ARBA00034473"/>
    </source>
</evidence>
<evidence type="ECO:0000256" key="1">
    <source>
        <dbReference type="ARBA" id="ARBA00004418"/>
    </source>
</evidence>
<proteinExistence type="inferred from homology"/>
<dbReference type="InterPro" id="IPR050490">
    <property type="entry name" value="Bact_solute-bd_prot1"/>
</dbReference>
<evidence type="ECO:0000256" key="6">
    <source>
        <dbReference type="ARBA" id="ARBA00022729"/>
    </source>
</evidence>
<dbReference type="Gene3D" id="3.40.190.10">
    <property type="entry name" value="Periplasmic binding protein-like II"/>
    <property type="match status" value="2"/>
</dbReference>
<comment type="caution">
    <text evidence="9">The sequence shown here is derived from an EMBL/GenBank/DDBJ whole genome shotgun (WGS) entry which is preliminary data.</text>
</comment>
<dbReference type="NCBIfam" id="NF008211">
    <property type="entry name" value="PRK10974.1"/>
    <property type="match status" value="1"/>
</dbReference>
<dbReference type="PANTHER" id="PTHR43649">
    <property type="entry name" value="ARABINOSE-BINDING PROTEIN-RELATED"/>
    <property type="match status" value="1"/>
</dbReference>
<accession>A0ABT8ABS1</accession>
<keyword evidence="5" id="KW-0813">Transport</keyword>
<protein>
    <recommendedName>
        <fullName evidence="4">sn-glycerol-3-phosphate-binding periplasmic protein UgpB</fullName>
    </recommendedName>
</protein>
<sequence length="453" mass="49411">MRRRILAAAGLVAAAMLALPPRPAAAQAPAATPVEIQFWHGLPQPLGGQLEQIVAGFNASQARYKVVPSFRGTYPETMVAAIAAFRANSAPHIVQMFEVGTGTMMSAGRAVKPLHELLAEAGVTIDFNDYLPAVRGYYQAADGRQMSMPFNSSTAVMFWNKDHFKRAGLDPAVAPKTWDEVAEAARKLKAAGIACPLTSSWPGWIQVEQVSALHNIPLATLGNGFDGLGATLQVNNPLLVRHMNNLIEWQKAGLFRYGGRDSTADALFPAGECSMALVSSGARSRITREARFEWGTAMLPYYRDVAGAPRNSIIGGASFWALNRGTQGARAVEEWKGVAEFYRYISQPEIDAKWHMETGYVPVRRASYEVARAAGFYDRNPGSDVPIEQLLRGGETTANTRGIRLGGYVEIRNIIQEEMEKAFQGQQNGKQAMDAIVQRGNAVLRNFERANRG</sequence>
<keyword evidence="10" id="KW-1185">Reference proteome</keyword>
<comment type="function">
    <text evidence="7">Part of the ABC transporter complex UgpBAEC involved in sn-glycerol-3-phosphate (G3P) import. Binds G3P.</text>
</comment>
<feature type="chain" id="PRO_5045880566" description="sn-glycerol-3-phosphate-binding periplasmic protein UgpB" evidence="8">
    <location>
        <begin position="27"/>
        <end position="453"/>
    </location>
</feature>
<dbReference type="PANTHER" id="PTHR43649:SF31">
    <property type="entry name" value="SN-GLYCEROL-3-PHOSPHATE-BINDING PERIPLASMIC PROTEIN UGPB"/>
    <property type="match status" value="1"/>
</dbReference>
<dbReference type="Proteomes" id="UP001529369">
    <property type="component" value="Unassembled WGS sequence"/>
</dbReference>
<feature type="signal peptide" evidence="8">
    <location>
        <begin position="1"/>
        <end position="26"/>
    </location>
</feature>
<name>A0ABT8ABS1_9PROT</name>
<dbReference type="RefSeq" id="WP_290319300.1">
    <property type="nucleotide sequence ID" value="NZ_JAUFPN010000191.1"/>
</dbReference>
<evidence type="ECO:0000313" key="9">
    <source>
        <dbReference type="EMBL" id="MDN3567279.1"/>
    </source>
</evidence>
<dbReference type="InterPro" id="IPR006059">
    <property type="entry name" value="SBP"/>
</dbReference>
<comment type="similarity">
    <text evidence="2">Belongs to the bacterial solute-binding protein 1 family.</text>
</comment>